<dbReference type="PANTHER" id="PTHR22455">
    <property type="entry name" value="CILIA- AND FLAGELLA-ASSOCIATED PROTEIN 91"/>
    <property type="match status" value="1"/>
</dbReference>
<dbReference type="OrthoDB" id="567787at2759"/>
<evidence type="ECO:0000256" key="5">
    <source>
        <dbReference type="ARBA" id="ARBA00029468"/>
    </source>
</evidence>
<evidence type="ECO:0000313" key="9">
    <source>
        <dbReference type="RefSeq" id="XP_016987305.1"/>
    </source>
</evidence>
<reference evidence="9" key="1">
    <citation type="submission" date="2025-08" db="UniProtKB">
        <authorList>
            <consortium name="RefSeq"/>
        </authorList>
    </citation>
    <scope>IDENTIFICATION</scope>
</reference>
<evidence type="ECO:0000256" key="4">
    <source>
        <dbReference type="ARBA" id="ARBA00023273"/>
    </source>
</evidence>
<keyword evidence="3" id="KW-0206">Cytoskeleton</keyword>
<feature type="region of interest" description="Disordered" evidence="7">
    <location>
        <begin position="1011"/>
        <end position="1045"/>
    </location>
</feature>
<evidence type="ECO:0000256" key="1">
    <source>
        <dbReference type="ARBA" id="ARBA00004430"/>
    </source>
</evidence>
<evidence type="ECO:0000256" key="3">
    <source>
        <dbReference type="ARBA" id="ARBA00023212"/>
    </source>
</evidence>
<keyword evidence="2" id="KW-0963">Cytoplasm</keyword>
<evidence type="ECO:0000256" key="6">
    <source>
        <dbReference type="ARBA" id="ARBA00029555"/>
    </source>
</evidence>
<feature type="domain" description="CFAP91" evidence="8">
    <location>
        <begin position="202"/>
        <end position="362"/>
    </location>
</feature>
<name>A0A6P4FA71_DRORH</name>
<evidence type="ECO:0000256" key="2">
    <source>
        <dbReference type="ARBA" id="ARBA00022490"/>
    </source>
</evidence>
<proteinExistence type="inferred from homology"/>
<accession>A0A6P4FA71</accession>
<feature type="region of interest" description="Disordered" evidence="7">
    <location>
        <begin position="835"/>
        <end position="854"/>
    </location>
</feature>
<dbReference type="InterPro" id="IPR032840">
    <property type="entry name" value="CFAP91_dom"/>
</dbReference>
<organism evidence="9">
    <name type="scientific">Drosophila rhopaloa</name>
    <name type="common">Fruit fly</name>
    <dbReference type="NCBI Taxonomy" id="1041015"/>
    <lineage>
        <taxon>Eukaryota</taxon>
        <taxon>Metazoa</taxon>
        <taxon>Ecdysozoa</taxon>
        <taxon>Arthropoda</taxon>
        <taxon>Hexapoda</taxon>
        <taxon>Insecta</taxon>
        <taxon>Pterygota</taxon>
        <taxon>Neoptera</taxon>
        <taxon>Endopterygota</taxon>
        <taxon>Diptera</taxon>
        <taxon>Brachycera</taxon>
        <taxon>Muscomorpha</taxon>
        <taxon>Ephydroidea</taxon>
        <taxon>Drosophilidae</taxon>
        <taxon>Drosophila</taxon>
        <taxon>Sophophora</taxon>
    </lineage>
</organism>
<protein>
    <recommendedName>
        <fullName evidence="6">Cilia- and flagella-associated protein 91</fullName>
    </recommendedName>
</protein>
<keyword evidence="4" id="KW-0966">Cell projection</keyword>
<dbReference type="RefSeq" id="XP_016987305.2">
    <property type="nucleotide sequence ID" value="XM_017131816.2"/>
</dbReference>
<comment type="subcellular location">
    <subcellularLocation>
        <location evidence="1">Cytoplasm</location>
        <location evidence="1">Cytoskeleton</location>
        <location evidence="1">Cilium axoneme</location>
    </subcellularLocation>
</comment>
<feature type="region of interest" description="Disordered" evidence="7">
    <location>
        <begin position="85"/>
        <end position="140"/>
    </location>
</feature>
<dbReference type="RefSeq" id="XP_016987305.1">
    <property type="nucleotide sequence ID" value="XM_017131816.1"/>
</dbReference>
<dbReference type="InterPro" id="IPR026720">
    <property type="entry name" value="CFAP91"/>
</dbReference>
<comment type="similarity">
    <text evidence="5">Belongs to the CFAP91 family.</text>
</comment>
<dbReference type="GeneID" id="108050244"/>
<evidence type="ECO:0000259" key="8">
    <source>
        <dbReference type="Pfam" id="PF14738"/>
    </source>
</evidence>
<evidence type="ECO:0000256" key="7">
    <source>
        <dbReference type="SAM" id="MobiDB-lite"/>
    </source>
</evidence>
<dbReference type="Pfam" id="PF14738">
    <property type="entry name" value="CFAP91"/>
    <property type="match status" value="1"/>
</dbReference>
<dbReference type="AlphaFoldDB" id="A0A6P4FA71"/>
<feature type="compositionally biased region" description="Low complexity" evidence="7">
    <location>
        <begin position="95"/>
        <end position="106"/>
    </location>
</feature>
<gene>
    <name evidence="9" type="primary">LOC108050244</name>
</gene>
<dbReference type="PANTHER" id="PTHR22455:SF10">
    <property type="entry name" value="CILIA- AND FLAGELLA-ASSOCIATED PROTEIN 91"/>
    <property type="match status" value="1"/>
</dbReference>
<feature type="region of interest" description="Disordered" evidence="7">
    <location>
        <begin position="29"/>
        <end position="69"/>
    </location>
</feature>
<sequence>MPSAKEKLLRKERILQFIRENRELRPINSTSVLQSASPRKDESLRQKKRVSFTHGKQQRSFGESAKSRDNENIFGQGLTSCLITKPSDTRLTGGVNNSVENEVENSQADNKSQFKSLYRRSPDSRLTAGANNPAVRNVGRLPRTDSECHFNEPGIFFLQKVHSDLASQEVKLNSKRLRKELKNKCDYFPKYVDNRPFKDEATQTLYRESSAQTLAYLPEILNRERFETVELFTLAKLLPGDKPPGLREVEFLERSRKRWDFSKALKTNMKRLLNEARKVSIKTEYKEILDAFEWEQWIQREEDIQECQMMRLEIVIKMFDKREKEMHAASKARIEKSFEHIEKRRQAGLRKNEVEFQRGMRRISIQLAKTSRKWEKQSPMQALGSACSEFYGPLIRHGVDPARRCFESSTGRKAFDMRIDDLEKRVNMRNVQCPFSKLKEWSKPKEYDKEYERNFCNDDNLQRLYESLKTLRTQADTVKDAPNCLKTRLRIERRTPSTDSSDSYRPYDMVSRKTRIAEYTSASHINKPTRISKVSQKAEKPQRDSMRGREDLEHLICSYEGSYIGSIMQFLADEMQRLKEQRKLHFFCILAQKERWKRESAEAGLRQKENAMRMVYEEMIQYCNVAHSEAAQQYADTILSTDIEHMIEDEAAETVTEMAKQIDADIERWLESFKLMQTPLTFTPLRLMLQDMVCPDMGAVLQRYETSMIAGYIVEDVIFGRVWKELEPYDISTTLTSDLIDRLIDNDLYLFSSDSECEGPQKSSWVEGHAIIRKLIRQAVPGRRWKEENERIVTEVYKSLFDDVFSEILFKIENPEPVLPSDLLRLRPSKSYTHFGQDIPKTSTSEEKVSRSDSMQPTTLLRMQFLSLVKKYKAENITRELKRDKKYSLPENDSGLLDFIKSEELQQTEILNIQPNTPQPELFSIKSTVDLSEYVGNLNELRGSSVVQEFPLMEEPILAENVEEEIKSSSSEEKVERLTADPIQLEHLQVEQEETEIELEIEKEIVAKDTEDVDQEDNISNKSMLDIDGATTTKDDEFEEEHSEMGEEVVVFYPKDSQLFKFR</sequence>
<dbReference type="GO" id="GO:0005930">
    <property type="term" value="C:axoneme"/>
    <property type="evidence" value="ECO:0007669"/>
    <property type="project" value="UniProtKB-SubCell"/>
</dbReference>